<evidence type="ECO:0000256" key="10">
    <source>
        <dbReference type="ARBA" id="ARBA00023157"/>
    </source>
</evidence>
<feature type="compositionally biased region" description="Acidic residues" evidence="12">
    <location>
        <begin position="735"/>
        <end position="764"/>
    </location>
</feature>
<dbReference type="PANTHER" id="PTHR11705:SF89">
    <property type="entry name" value="PEPTIDASE M14 CARBOXYPEPTIDASE A DOMAIN-CONTAINING PROTEIN"/>
    <property type="match status" value="1"/>
</dbReference>
<dbReference type="PANTHER" id="PTHR11705">
    <property type="entry name" value="PROTEASE FAMILY M14 CARBOXYPEPTIDASE A,B"/>
    <property type="match status" value="1"/>
</dbReference>
<dbReference type="InterPro" id="IPR000834">
    <property type="entry name" value="Peptidase_M14"/>
</dbReference>
<dbReference type="SMART" id="SM00631">
    <property type="entry name" value="Zn_pept"/>
    <property type="match status" value="1"/>
</dbReference>
<evidence type="ECO:0000256" key="3">
    <source>
        <dbReference type="ARBA" id="ARBA00022645"/>
    </source>
</evidence>
<reference evidence="15 16" key="1">
    <citation type="journal article" date="2015" name="Nat. Commun.">
        <title>Lucilia cuprina genome unlocks parasitic fly biology to underpin future interventions.</title>
        <authorList>
            <person name="Anstead C.A."/>
            <person name="Korhonen P.K."/>
            <person name="Young N.D."/>
            <person name="Hall R.S."/>
            <person name="Jex A.R."/>
            <person name="Murali S.C."/>
            <person name="Hughes D.S."/>
            <person name="Lee S.F."/>
            <person name="Perry T."/>
            <person name="Stroehlein A.J."/>
            <person name="Ansell B.R."/>
            <person name="Breugelmans B."/>
            <person name="Hofmann A."/>
            <person name="Qu J."/>
            <person name="Dugan S."/>
            <person name="Lee S.L."/>
            <person name="Chao H."/>
            <person name="Dinh H."/>
            <person name="Han Y."/>
            <person name="Doddapaneni H.V."/>
            <person name="Worley K.C."/>
            <person name="Muzny D.M."/>
            <person name="Ioannidis P."/>
            <person name="Waterhouse R.M."/>
            <person name="Zdobnov E.M."/>
            <person name="James P.J."/>
            <person name="Bagnall N.H."/>
            <person name="Kotze A.C."/>
            <person name="Gibbs R.A."/>
            <person name="Richards S."/>
            <person name="Batterham P."/>
            <person name="Gasser R.B."/>
        </authorList>
    </citation>
    <scope>NUCLEOTIDE SEQUENCE [LARGE SCALE GENOMIC DNA]</scope>
    <source>
        <strain evidence="15 16">LS</strain>
        <tissue evidence="15">Full body</tissue>
    </source>
</reference>
<keyword evidence="16" id="KW-1185">Reference proteome</keyword>
<dbReference type="GO" id="GO:0005615">
    <property type="term" value="C:extracellular space"/>
    <property type="evidence" value="ECO:0007669"/>
    <property type="project" value="TreeGrafter"/>
</dbReference>
<evidence type="ECO:0000256" key="8">
    <source>
        <dbReference type="ARBA" id="ARBA00022833"/>
    </source>
</evidence>
<dbReference type="EMBL" id="JRES01000720">
    <property type="protein sequence ID" value="KNC28957.1"/>
    <property type="molecule type" value="Genomic_DNA"/>
</dbReference>
<dbReference type="PROSITE" id="PS52035">
    <property type="entry name" value="PEPTIDASE_M14"/>
    <property type="match status" value="1"/>
</dbReference>
<gene>
    <name evidence="15" type="ORF">FF38_13770</name>
</gene>
<dbReference type="InterPro" id="IPR036990">
    <property type="entry name" value="M14A-like_propep"/>
</dbReference>
<evidence type="ECO:0000256" key="12">
    <source>
        <dbReference type="SAM" id="MobiDB-lite"/>
    </source>
</evidence>
<keyword evidence="10" id="KW-1015">Disulfide bond</keyword>
<evidence type="ECO:0000313" key="15">
    <source>
        <dbReference type="EMBL" id="KNC28957.1"/>
    </source>
</evidence>
<dbReference type="Pfam" id="PF00246">
    <property type="entry name" value="Peptidase_M14"/>
    <property type="match status" value="1"/>
</dbReference>
<keyword evidence="4" id="KW-0645">Protease</keyword>
<feature type="compositionally biased region" description="Polar residues" evidence="12">
    <location>
        <begin position="681"/>
        <end position="708"/>
    </location>
</feature>
<name>A0A0L0C9N0_LUCCU</name>
<dbReference type="Proteomes" id="UP000037069">
    <property type="component" value="Unassembled WGS sequence"/>
</dbReference>
<feature type="compositionally biased region" description="Basic residues" evidence="12">
    <location>
        <begin position="656"/>
        <end position="680"/>
    </location>
</feature>
<keyword evidence="9" id="KW-0482">Metalloprotease</keyword>
<evidence type="ECO:0000256" key="6">
    <source>
        <dbReference type="ARBA" id="ARBA00022729"/>
    </source>
</evidence>
<keyword evidence="3" id="KW-0121">Carboxypeptidase</keyword>
<dbReference type="Pfam" id="PF02244">
    <property type="entry name" value="Propep_M14"/>
    <property type="match status" value="1"/>
</dbReference>
<evidence type="ECO:0000256" key="11">
    <source>
        <dbReference type="PROSITE-ProRule" id="PRU01379"/>
    </source>
</evidence>
<protein>
    <recommendedName>
        <fullName evidence="14">Peptidase M14 domain-containing protein</fullName>
    </recommendedName>
</protein>
<evidence type="ECO:0000256" key="1">
    <source>
        <dbReference type="ARBA" id="ARBA00001947"/>
    </source>
</evidence>
<accession>A0A0L0C9N0</accession>
<evidence type="ECO:0000256" key="5">
    <source>
        <dbReference type="ARBA" id="ARBA00022723"/>
    </source>
</evidence>
<evidence type="ECO:0000256" key="13">
    <source>
        <dbReference type="SAM" id="SignalP"/>
    </source>
</evidence>
<feature type="domain" description="Peptidase M14" evidence="14">
    <location>
        <begin position="1205"/>
        <end position="1546"/>
    </location>
</feature>
<evidence type="ECO:0000256" key="4">
    <source>
        <dbReference type="ARBA" id="ARBA00022670"/>
    </source>
</evidence>
<feature type="chain" id="PRO_5005535746" description="Peptidase M14 domain-containing protein" evidence="13">
    <location>
        <begin position="19"/>
        <end position="1546"/>
    </location>
</feature>
<feature type="compositionally biased region" description="Basic residues" evidence="12">
    <location>
        <begin position="339"/>
        <end position="351"/>
    </location>
</feature>
<feature type="region of interest" description="Disordered" evidence="12">
    <location>
        <begin position="339"/>
        <end position="358"/>
    </location>
</feature>
<evidence type="ECO:0000256" key="9">
    <source>
        <dbReference type="ARBA" id="ARBA00023049"/>
    </source>
</evidence>
<evidence type="ECO:0000256" key="2">
    <source>
        <dbReference type="ARBA" id="ARBA00005988"/>
    </source>
</evidence>
<evidence type="ECO:0000313" key="16">
    <source>
        <dbReference type="Proteomes" id="UP000037069"/>
    </source>
</evidence>
<dbReference type="PRINTS" id="PR00765">
    <property type="entry name" value="CRBOXYPTASEA"/>
</dbReference>
<dbReference type="GO" id="GO:0008270">
    <property type="term" value="F:zinc ion binding"/>
    <property type="evidence" value="ECO:0007669"/>
    <property type="project" value="InterPro"/>
</dbReference>
<evidence type="ECO:0000259" key="14">
    <source>
        <dbReference type="PROSITE" id="PS52035"/>
    </source>
</evidence>
<dbReference type="InterPro" id="IPR003146">
    <property type="entry name" value="M14A_act_pep"/>
</dbReference>
<feature type="compositionally biased region" description="Polar residues" evidence="12">
    <location>
        <begin position="633"/>
        <end position="654"/>
    </location>
</feature>
<comment type="similarity">
    <text evidence="2 11">Belongs to the peptidase M14 family.</text>
</comment>
<feature type="region of interest" description="Disordered" evidence="12">
    <location>
        <begin position="633"/>
        <end position="812"/>
    </location>
</feature>
<dbReference type="GO" id="GO:0004181">
    <property type="term" value="F:metallocarboxypeptidase activity"/>
    <property type="evidence" value="ECO:0007669"/>
    <property type="project" value="InterPro"/>
</dbReference>
<keyword evidence="6 13" id="KW-0732">Signal</keyword>
<dbReference type="STRING" id="7375.A0A0L0C9N0"/>
<dbReference type="OrthoDB" id="3626597at2759"/>
<comment type="cofactor">
    <cofactor evidence="1">
        <name>Zn(2+)</name>
        <dbReference type="ChEBI" id="CHEBI:29105"/>
    </cofactor>
</comment>
<proteinExistence type="inferred from homology"/>
<dbReference type="SUPFAM" id="SSF53187">
    <property type="entry name" value="Zn-dependent exopeptidases"/>
    <property type="match status" value="1"/>
</dbReference>
<organism evidence="15 16">
    <name type="scientific">Lucilia cuprina</name>
    <name type="common">Green bottle fly</name>
    <name type="synonym">Australian sheep blowfly</name>
    <dbReference type="NCBI Taxonomy" id="7375"/>
    <lineage>
        <taxon>Eukaryota</taxon>
        <taxon>Metazoa</taxon>
        <taxon>Ecdysozoa</taxon>
        <taxon>Arthropoda</taxon>
        <taxon>Hexapoda</taxon>
        <taxon>Insecta</taxon>
        <taxon>Pterygota</taxon>
        <taxon>Neoptera</taxon>
        <taxon>Endopterygota</taxon>
        <taxon>Diptera</taxon>
        <taxon>Brachycera</taxon>
        <taxon>Muscomorpha</taxon>
        <taxon>Oestroidea</taxon>
        <taxon>Calliphoridae</taxon>
        <taxon>Luciliinae</taxon>
        <taxon>Lucilia</taxon>
    </lineage>
</organism>
<evidence type="ECO:0000256" key="7">
    <source>
        <dbReference type="ARBA" id="ARBA00022801"/>
    </source>
</evidence>
<dbReference type="FunFam" id="3.40.630.10:FF:000151">
    <property type="entry name" value="Blast:Carboxypeptidase B"/>
    <property type="match status" value="1"/>
</dbReference>
<dbReference type="Gene3D" id="3.30.70.340">
    <property type="entry name" value="Metallocarboxypeptidase-like"/>
    <property type="match status" value="1"/>
</dbReference>
<keyword evidence="8" id="KW-0862">Zinc</keyword>
<feature type="signal peptide" evidence="13">
    <location>
        <begin position="1"/>
        <end position="18"/>
    </location>
</feature>
<dbReference type="SUPFAM" id="SSF54897">
    <property type="entry name" value="Protease propeptides/inhibitors"/>
    <property type="match status" value="1"/>
</dbReference>
<keyword evidence="7" id="KW-0378">Hydrolase</keyword>
<dbReference type="Gene3D" id="3.40.630.10">
    <property type="entry name" value="Zn peptidases"/>
    <property type="match status" value="1"/>
</dbReference>
<dbReference type="GO" id="GO:0006508">
    <property type="term" value="P:proteolysis"/>
    <property type="evidence" value="ECO:0007669"/>
    <property type="project" value="UniProtKB-KW"/>
</dbReference>
<comment type="caution">
    <text evidence="15">The sequence shown here is derived from an EMBL/GenBank/DDBJ whole genome shotgun (WGS) entry which is preliminary data.</text>
</comment>
<keyword evidence="5" id="KW-0479">Metal-binding</keyword>
<comment type="caution">
    <text evidence="11">Lacks conserved residue(s) required for the propagation of feature annotation.</text>
</comment>
<dbReference type="OMA" id="WHKYYEY"/>
<sequence length="1546" mass="177414">MCWFFIVIKLLILKILLAGLTGLTTASRYDYGYHPSAEEFDNLLRETRRTWTHTFLKAERDRLLTSPTQRPYIAVENRAKSEARRHFVPKFQYDNEKKFNQFIQNPLPNKHQYDLQQASSQKHPVVPLQNIGSSLDFNYFSNEEPESAFNTPQSIKHSLIRQPPVPTTTTKSIMDIKPFTPALPEINLKPIAKPDILNSNKYSLNNLYRNNSQGHFPIYFTNPATGIVYAITEVGKSTENVTRTNGTIPIFITKEQYERDIFQLKNEYEQKCQNFQHSTTTRPQIIKIQNSPTSILTTKFSPPTSASVNSLKKPSPVVIKTQLTVKDKKTTTVRPLRKKKKKTKLKRKIKKQNTPGRKTVATTIRPISPYHPQGPAIIMGSRTTTRKPLTNTEKLPTQLEKPNFDNIFSSAVAPQTASLPAGSLNPNLFINNHRVNKRSAKEKIKSFEFKEIILKDQKEQIDTQLKPPTLATKFTNKSSILTDLLLRKDTENNKSKKTLDNFNIFNTENLVNNFNNSKNSLETKQNLKSDFQMPNFTTSLEISSDLNATKLFQNLTNKNLKNLKIKENYLQNSLINKTLNTKHRLNKRSAPDLKENNFMLPKFIKKSTINETETNNTITNYDQQRSLKSNVKPSTTNINLKSENKSKVNITNSGKRSLKRVKHLKKRKRLSKMKINKNSKLKQNSTKTNSIPNLTTTPRTVKQGTRLPNNKNKKIEKKSERQQDTEYYFFGIGENYDDDDEEEEDEDEDDDDDDYEDEEEDDKDNGEILAYDYEEDGVPHTSEVSLSLEDLSEKPTQETSSSPEEEADIGAVEIERVDIKTPVLDYDNSGPLSLKTKSAYIKKRIRRRPPQFKIDDDYEDDDDDSSMSANLGGFFRMIFYPIQVVMTSVMDSIGGKNVDEEEDDPAFNPYTQYTSYHNTLKQHSSDEYDEDYDSNESAGSSLSSWLSSWFGLNRRNKKIGSTTVAPIKVKPTKSSTSWLSSWLGFGANDKVSTDAASTEDYDEYDKWFASWFGETKPKARKRTTTTTSTTTQIPHVPILTIVDPMKNPQNWIGILAHHIINHTSTSTANPLKDIWNQVTSTTTENPEIPRKISYDKYQIWRLKPQDDSQVKALEEYKKSEDGIKLQWLKGPSLRGLTDVLVPPKMLVDFQASLTFELIDHEVLIFDVGKAIAYEKTKEDYFFTTTQKPKKHLSKTPPITGMTWHKYYEYDDIIKFLETMRMRFPHLVELIHIGRSYEGRPLIVMKIESKEAAAVNTAHYPAHQRNKLRHKKRIGLANAVFIEAGTHGMEWIGPATATWIINELLRIMKKNITDDQSFIRNTTWYIMPVLNPDGYVYSHEYDRFWKKSRSRHISRPSGILNSAMTWLQKKRTKEKVCFGVDLDRNWHYQWGKRGSSKTPCNEFYAGPTPFSEPETKALSEFLMDYRTQIKLFVSMQAYGQIISYPYKANTTYDSERLDDLLDVAMVGTDGLRKKGSKSRYKIDSSNDLIENRSGCSDAFAAYEAGIPFSYTLQLADNGVHGYLLPSASIESTAKDSFEIITGMLDYI</sequence>